<dbReference type="Proteomes" id="UP000766336">
    <property type="component" value="Unassembled WGS sequence"/>
</dbReference>
<dbReference type="Gene3D" id="3.40.190.150">
    <property type="entry name" value="Bordetella uptake gene, domain 1"/>
    <property type="match status" value="1"/>
</dbReference>
<dbReference type="PANTHER" id="PTHR42928:SF5">
    <property type="entry name" value="BLR1237 PROTEIN"/>
    <property type="match status" value="1"/>
</dbReference>
<dbReference type="InterPro" id="IPR042100">
    <property type="entry name" value="Bug_dom1"/>
</dbReference>
<dbReference type="Pfam" id="PF03401">
    <property type="entry name" value="TctC"/>
    <property type="match status" value="1"/>
</dbReference>
<dbReference type="InterPro" id="IPR005064">
    <property type="entry name" value="BUG"/>
</dbReference>
<dbReference type="Gene3D" id="3.40.190.10">
    <property type="entry name" value="Periplasmic binding protein-like II"/>
    <property type="match status" value="1"/>
</dbReference>
<dbReference type="EMBL" id="JAHCDA010000001">
    <property type="protein sequence ID" value="MBS7809437.1"/>
    <property type="molecule type" value="Genomic_DNA"/>
</dbReference>
<evidence type="ECO:0000313" key="2">
    <source>
        <dbReference type="EMBL" id="MBS7809437.1"/>
    </source>
</evidence>
<protein>
    <submittedName>
        <fullName evidence="2">Twin-arginine translocation pathway signal protein</fullName>
    </submittedName>
</protein>
<comment type="caution">
    <text evidence="2">The sequence shown here is derived from an EMBL/GenBank/DDBJ whole genome shotgun (WGS) entry which is preliminary data.</text>
</comment>
<gene>
    <name evidence="2" type="ORF">KHU32_00720</name>
</gene>
<accession>A0ABS5Q908</accession>
<proteinExistence type="inferred from homology"/>
<organism evidence="2 3">
    <name type="scientific">Roseococcus pinisoli</name>
    <dbReference type="NCBI Taxonomy" id="2835040"/>
    <lineage>
        <taxon>Bacteria</taxon>
        <taxon>Pseudomonadati</taxon>
        <taxon>Pseudomonadota</taxon>
        <taxon>Alphaproteobacteria</taxon>
        <taxon>Acetobacterales</taxon>
        <taxon>Roseomonadaceae</taxon>
        <taxon>Roseococcus</taxon>
    </lineage>
</organism>
<dbReference type="PANTHER" id="PTHR42928">
    <property type="entry name" value="TRICARBOXYLATE-BINDING PROTEIN"/>
    <property type="match status" value="1"/>
</dbReference>
<comment type="similarity">
    <text evidence="1">Belongs to the UPF0065 (bug) family.</text>
</comment>
<dbReference type="RefSeq" id="WP_213668140.1">
    <property type="nucleotide sequence ID" value="NZ_JAHCDA010000001.1"/>
</dbReference>
<dbReference type="PIRSF" id="PIRSF017082">
    <property type="entry name" value="YflP"/>
    <property type="match status" value="1"/>
</dbReference>
<name>A0ABS5Q908_9PROT</name>
<reference evidence="2 3" key="1">
    <citation type="submission" date="2021-05" db="EMBL/GenBank/DDBJ databases">
        <title>Roseococcus sp. XZZS9, whole genome shotgun sequencing project.</title>
        <authorList>
            <person name="Zhao G."/>
            <person name="Shen L."/>
        </authorList>
    </citation>
    <scope>NUCLEOTIDE SEQUENCE [LARGE SCALE GENOMIC DNA]</scope>
    <source>
        <strain evidence="2 3">XZZS9</strain>
    </source>
</reference>
<sequence>MTREGGGATPRGMFRRALLLAVPSLAASLRGARAQERPVRLVVAYPPGGSTDLLARLIAPRLGELLGSVVTPENRSGASGAVGAGVVAQAPPDGATLLLDSGGQAVNPFLMHGLGFDYRTAFAPVTLLATLPLLLVVRADLGIRTVAGLLDRLRAERRPPAYGSVGIGSRTHLAMAALLRRAGIAAEHIPYRGGADQITGLLRGDVAMGFTSIALAAPLLREGQIRSLGSSLPGAADSLAAQGFPGFSLGDWLALFAPAGTGPAAIDRAAAAAAEAVNQPALRPRLTELGLIPAAEGPAALARFLEDERAAMGALIAAEGIRLDG</sequence>
<evidence type="ECO:0000256" key="1">
    <source>
        <dbReference type="ARBA" id="ARBA00006987"/>
    </source>
</evidence>
<evidence type="ECO:0000313" key="3">
    <source>
        <dbReference type="Proteomes" id="UP000766336"/>
    </source>
</evidence>
<dbReference type="SUPFAM" id="SSF53850">
    <property type="entry name" value="Periplasmic binding protein-like II"/>
    <property type="match status" value="1"/>
</dbReference>
<keyword evidence="3" id="KW-1185">Reference proteome</keyword>